<dbReference type="SUPFAM" id="SSF48452">
    <property type="entry name" value="TPR-like"/>
    <property type="match status" value="1"/>
</dbReference>
<evidence type="ECO:0000313" key="8">
    <source>
        <dbReference type="Proteomes" id="UP000321204"/>
    </source>
</evidence>
<dbReference type="Pfam" id="PF07980">
    <property type="entry name" value="SusD_RagB"/>
    <property type="match status" value="1"/>
</dbReference>
<dbReference type="InterPro" id="IPR011990">
    <property type="entry name" value="TPR-like_helical_dom_sf"/>
</dbReference>
<dbReference type="InterPro" id="IPR012944">
    <property type="entry name" value="SusD_RagB_dom"/>
</dbReference>
<comment type="similarity">
    <text evidence="2">Belongs to the SusD family.</text>
</comment>
<evidence type="ECO:0000256" key="5">
    <source>
        <dbReference type="ARBA" id="ARBA00023237"/>
    </source>
</evidence>
<dbReference type="EMBL" id="CP042433">
    <property type="protein sequence ID" value="QEC57136.1"/>
    <property type="molecule type" value="Genomic_DNA"/>
</dbReference>
<proteinExistence type="inferred from homology"/>
<dbReference type="Gene3D" id="1.25.40.390">
    <property type="match status" value="1"/>
</dbReference>
<evidence type="ECO:0000256" key="4">
    <source>
        <dbReference type="ARBA" id="ARBA00023136"/>
    </source>
</evidence>
<feature type="domain" description="RagB/SusD" evidence="6">
    <location>
        <begin position="418"/>
        <end position="535"/>
    </location>
</feature>
<organism evidence="7 8">
    <name type="scientific">Flavisolibacter ginsenosidimutans</name>
    <dbReference type="NCBI Taxonomy" id="661481"/>
    <lineage>
        <taxon>Bacteria</taxon>
        <taxon>Pseudomonadati</taxon>
        <taxon>Bacteroidota</taxon>
        <taxon>Chitinophagia</taxon>
        <taxon>Chitinophagales</taxon>
        <taxon>Chitinophagaceae</taxon>
        <taxon>Flavisolibacter</taxon>
    </lineage>
</organism>
<dbReference type="Proteomes" id="UP000321204">
    <property type="component" value="Chromosome"/>
</dbReference>
<protein>
    <submittedName>
        <fullName evidence="7">RagB/SusD family nutrient uptake outer membrane protein</fullName>
    </submittedName>
</protein>
<reference evidence="7 8" key="1">
    <citation type="journal article" date="2015" name="Int. J. Syst. Evol. Microbiol.">
        <title>Flavisolibacter ginsenosidimutans sp. nov., with ginsenoside-converting activity isolated from soil used for cultivating ginseng.</title>
        <authorList>
            <person name="Zhao Y."/>
            <person name="Liu Q."/>
            <person name="Kang M.S."/>
            <person name="Jin F."/>
            <person name="Yu H."/>
            <person name="Im W.T."/>
        </authorList>
    </citation>
    <scope>NUCLEOTIDE SEQUENCE [LARGE SCALE GENOMIC DNA]</scope>
    <source>
        <strain evidence="7 8">Gsoil 636</strain>
    </source>
</reference>
<dbReference type="RefSeq" id="WP_146789114.1">
    <property type="nucleotide sequence ID" value="NZ_BAABIO010000003.1"/>
</dbReference>
<evidence type="ECO:0000256" key="1">
    <source>
        <dbReference type="ARBA" id="ARBA00004442"/>
    </source>
</evidence>
<keyword evidence="4" id="KW-0472">Membrane</keyword>
<keyword evidence="5" id="KW-0998">Cell outer membrane</keyword>
<dbReference type="KEGG" id="fgg:FSB75_14910"/>
<dbReference type="PROSITE" id="PS51257">
    <property type="entry name" value="PROKAR_LIPOPROTEIN"/>
    <property type="match status" value="1"/>
</dbReference>
<keyword evidence="8" id="KW-1185">Reference proteome</keyword>
<sequence length="547" mass="59100">MNRIKISVLIFLCVALLGSCKKSLDIKNPNQPTPESANTESGIEALAQGGVYINGFRDLKYGDGVFGLYWSGAMAFHELMADVIQAEAANSFLNQIGVPNKVILSSGQVLLNPNAPNRQIDLVRAVNINSNQGSNFTYYEWAYMYAMNNAMNTVLSIVDKVPFTGNAASKKAAIIAWAHFWKGYAYSRIGSIYYAGLIVNTPNETNGNYVTKEQMITAANSEYDQAATALSSVTSASDYSTVLTALIPQFNRVGNGGVLTADQWKHTINTLKARNILVNKTVSQMTAADWNQILTLTSNGITSTDKIFTGRSNANGDFLASSGSGTVSGRTQSNAIGGNTYKVSERWVQDFKPGDKRKDNNLKQGSPWIGNVDRGQAFNTRWTLVNGGNGLPGVKVYANTAVGAYELPLAGSYEENELMKAEALIYTSQINQGLQSIDAVRTYQGAGLAPVAGTGLTQAQAVAELRSERRVALPFLGLSFYDARRWGRIYPIAQGGGRTPAVVVKNDGSVDNNATIEYDFLDYWDVPDNELAYNPAATGSAPTKNPK</sequence>
<evidence type="ECO:0000256" key="3">
    <source>
        <dbReference type="ARBA" id="ARBA00022729"/>
    </source>
</evidence>
<evidence type="ECO:0000256" key="2">
    <source>
        <dbReference type="ARBA" id="ARBA00006275"/>
    </source>
</evidence>
<keyword evidence="3" id="KW-0732">Signal</keyword>
<evidence type="ECO:0000313" key="7">
    <source>
        <dbReference type="EMBL" id="QEC57136.1"/>
    </source>
</evidence>
<dbReference type="OrthoDB" id="1183184at2"/>
<dbReference type="AlphaFoldDB" id="A0A5B8UL18"/>
<evidence type="ECO:0000259" key="6">
    <source>
        <dbReference type="Pfam" id="PF07980"/>
    </source>
</evidence>
<name>A0A5B8UL18_9BACT</name>
<comment type="subcellular location">
    <subcellularLocation>
        <location evidence="1">Cell outer membrane</location>
    </subcellularLocation>
</comment>
<gene>
    <name evidence="7" type="ORF">FSB75_14910</name>
</gene>
<accession>A0A5B8UL18</accession>